<dbReference type="EMBL" id="JAPZBT010000001">
    <property type="protein sequence ID" value="KAJ5385607.1"/>
    <property type="molecule type" value="Genomic_DNA"/>
</dbReference>
<name>A0A9W9VM07_9EURO</name>
<feature type="region of interest" description="Disordered" evidence="1">
    <location>
        <begin position="43"/>
        <end position="100"/>
    </location>
</feature>
<organism evidence="2 3">
    <name type="scientific">Penicillium concentricum</name>
    <dbReference type="NCBI Taxonomy" id="293559"/>
    <lineage>
        <taxon>Eukaryota</taxon>
        <taxon>Fungi</taxon>
        <taxon>Dikarya</taxon>
        <taxon>Ascomycota</taxon>
        <taxon>Pezizomycotina</taxon>
        <taxon>Eurotiomycetes</taxon>
        <taxon>Eurotiomycetidae</taxon>
        <taxon>Eurotiales</taxon>
        <taxon>Aspergillaceae</taxon>
        <taxon>Penicillium</taxon>
    </lineage>
</organism>
<proteinExistence type="predicted"/>
<comment type="caution">
    <text evidence="2">The sequence shown here is derived from an EMBL/GenBank/DDBJ whole genome shotgun (WGS) entry which is preliminary data.</text>
</comment>
<dbReference type="Proteomes" id="UP001147752">
    <property type="component" value="Unassembled WGS sequence"/>
</dbReference>
<accession>A0A9W9VM07</accession>
<feature type="compositionally biased region" description="Acidic residues" evidence="1">
    <location>
        <begin position="47"/>
        <end position="57"/>
    </location>
</feature>
<sequence length="100" mass="11171">METWEVISSGRVFTVRTNDKEKQPLPLMELLELRWHLSRIAAMQGADQDDDSGDDSDGGSFSVPTGSRSLVKREGMLRENVPPQSPTRSVSPKKLQTLPF</sequence>
<dbReference type="OrthoDB" id="5416097at2759"/>
<dbReference type="AlphaFoldDB" id="A0A9W9VM07"/>
<evidence type="ECO:0000313" key="3">
    <source>
        <dbReference type="Proteomes" id="UP001147752"/>
    </source>
</evidence>
<dbReference type="RefSeq" id="XP_056585383.1">
    <property type="nucleotide sequence ID" value="XM_056721248.1"/>
</dbReference>
<reference evidence="2" key="1">
    <citation type="submission" date="2022-12" db="EMBL/GenBank/DDBJ databases">
        <authorList>
            <person name="Petersen C."/>
        </authorList>
    </citation>
    <scope>NUCLEOTIDE SEQUENCE</scope>
    <source>
        <strain evidence="2">IBT 3081</strain>
    </source>
</reference>
<keyword evidence="3" id="KW-1185">Reference proteome</keyword>
<protein>
    <submittedName>
        <fullName evidence="2">Uncharacterized protein</fullName>
    </submittedName>
</protein>
<evidence type="ECO:0000256" key="1">
    <source>
        <dbReference type="SAM" id="MobiDB-lite"/>
    </source>
</evidence>
<gene>
    <name evidence="2" type="ORF">N7517_003518</name>
</gene>
<dbReference type="GeneID" id="81460431"/>
<evidence type="ECO:0000313" key="2">
    <source>
        <dbReference type="EMBL" id="KAJ5385607.1"/>
    </source>
</evidence>
<reference evidence="2" key="2">
    <citation type="journal article" date="2023" name="IMA Fungus">
        <title>Comparative genomic study of the Penicillium genus elucidates a diverse pangenome and 15 lateral gene transfer events.</title>
        <authorList>
            <person name="Petersen C."/>
            <person name="Sorensen T."/>
            <person name="Nielsen M.R."/>
            <person name="Sondergaard T.E."/>
            <person name="Sorensen J.L."/>
            <person name="Fitzpatrick D.A."/>
            <person name="Frisvad J.C."/>
            <person name="Nielsen K.L."/>
        </authorList>
    </citation>
    <scope>NUCLEOTIDE SEQUENCE</scope>
    <source>
        <strain evidence="2">IBT 3081</strain>
    </source>
</reference>